<dbReference type="RefSeq" id="WP_264487498.1">
    <property type="nucleotide sequence ID" value="NZ_JAPDDT010000004.1"/>
</dbReference>
<dbReference type="CDD" id="cd00082">
    <property type="entry name" value="HisKA"/>
    <property type="match status" value="1"/>
</dbReference>
<dbReference type="InterPro" id="IPR036097">
    <property type="entry name" value="HisK_dim/P_sf"/>
</dbReference>
<dbReference type="InterPro" id="IPR000014">
    <property type="entry name" value="PAS"/>
</dbReference>
<dbReference type="CDD" id="cd00130">
    <property type="entry name" value="PAS"/>
    <property type="match status" value="2"/>
</dbReference>
<dbReference type="InterPro" id="IPR036890">
    <property type="entry name" value="HATPase_C_sf"/>
</dbReference>
<dbReference type="InterPro" id="IPR003594">
    <property type="entry name" value="HATPase_dom"/>
</dbReference>
<feature type="domain" description="PAC" evidence="8">
    <location>
        <begin position="218"/>
        <end position="268"/>
    </location>
</feature>
<evidence type="ECO:0000256" key="4">
    <source>
        <dbReference type="PROSITE-ProRule" id="PRU00169"/>
    </source>
</evidence>
<dbReference type="Gene3D" id="3.30.565.10">
    <property type="entry name" value="Histidine kinase-like ATPase, C-terminal domain"/>
    <property type="match status" value="1"/>
</dbReference>
<evidence type="ECO:0000259" key="7">
    <source>
        <dbReference type="PROSITE" id="PS50112"/>
    </source>
</evidence>
<sequence>MPPDHSQSDSAADLKAGHIAVLRESANDWETAAWISDSSGNRIWLNQAWSDLSGRDPSQEIQDGWTAGLDPRDKASCQQRFRQSFETGVSFVIEHLLFDAHGNCKRISNHVVPLVSGEGPALYFGTSVVLGPKEEERSPSRGDPDFEREMIESAIEFAIFTISHERKVVSWSAGAERIFGYEEHEILGCAFDVLFTPEDRAAGIPGQELIVAAREGRSSDERWHLRKDGSRFYASGAVSPVRGSTPQKFVKIARDLTSRKLIEDALGEADRRKNEFIATLAHELRNPLAPIRTGIELLSRQETPDAVRERVLGIMESQMNTMVHLVDDLLEISRITQGKIQLKHDRVNLGDVIHSAVAACLNAPDHNDREIPVDAPEESVWVNGDAVRLEQCVVNLLLNALKFTPRDGRIEVTLHTDEDSAEIIVADSGVGLQPEELEAVFDMFTQGAGSRGGLGIGLAVVKSLAEMHGGSVSAASPGPGLGSKFSMKIPRAANTPPAEAPPGGQIQYPLSVSGTILVVDDNVDAAELLKTMLEAHGMIVRTAADGISAVSAAFELRPRFCICDIGLPGIDGYEVARRVSEQCPDTVFIAVSGWGGEEDRARSREAGFAHHLVKPVKLSELWPLLAHEEPGGLP</sequence>
<dbReference type="Gene3D" id="3.40.50.2300">
    <property type="match status" value="1"/>
</dbReference>
<dbReference type="InterPro" id="IPR035965">
    <property type="entry name" value="PAS-like_dom_sf"/>
</dbReference>
<dbReference type="PROSITE" id="PS50110">
    <property type="entry name" value="RESPONSE_REGULATORY"/>
    <property type="match status" value="1"/>
</dbReference>
<dbReference type="GO" id="GO:0005524">
    <property type="term" value="F:ATP binding"/>
    <property type="evidence" value="ECO:0007669"/>
    <property type="project" value="UniProtKB-KW"/>
</dbReference>
<keyword evidence="10" id="KW-1185">Reference proteome</keyword>
<evidence type="ECO:0000259" key="5">
    <source>
        <dbReference type="PROSITE" id="PS50109"/>
    </source>
</evidence>
<evidence type="ECO:0000313" key="9">
    <source>
        <dbReference type="EMBL" id="MCW1923393.1"/>
    </source>
</evidence>
<dbReference type="SMART" id="SM00091">
    <property type="entry name" value="PAS"/>
    <property type="match status" value="2"/>
</dbReference>
<dbReference type="SMART" id="SM00387">
    <property type="entry name" value="HATPase_c"/>
    <property type="match status" value="1"/>
</dbReference>
<keyword evidence="9" id="KW-0547">Nucleotide-binding</keyword>
<dbReference type="PANTHER" id="PTHR43547:SF2">
    <property type="entry name" value="HYBRID SIGNAL TRANSDUCTION HISTIDINE KINASE C"/>
    <property type="match status" value="1"/>
</dbReference>
<reference evidence="9 10" key="1">
    <citation type="submission" date="2022-10" db="EMBL/GenBank/DDBJ databases">
        <title>Luteolibacter arcticus strain CCTCC AB 2014275, whole genome shotgun sequencing project.</title>
        <authorList>
            <person name="Zhao G."/>
            <person name="Shen L."/>
        </authorList>
    </citation>
    <scope>NUCLEOTIDE SEQUENCE [LARGE SCALE GENOMIC DNA]</scope>
    <source>
        <strain evidence="9 10">CCTCC AB 2014275</strain>
    </source>
</reference>
<evidence type="ECO:0000256" key="3">
    <source>
        <dbReference type="ARBA" id="ARBA00022553"/>
    </source>
</evidence>
<dbReference type="Pfam" id="PF02518">
    <property type="entry name" value="HATPase_c"/>
    <property type="match status" value="1"/>
</dbReference>
<dbReference type="CDD" id="cd00075">
    <property type="entry name" value="HATPase"/>
    <property type="match status" value="1"/>
</dbReference>
<keyword evidence="3 4" id="KW-0597">Phosphoprotein</keyword>
<dbReference type="Pfam" id="PF13426">
    <property type="entry name" value="PAS_9"/>
    <property type="match status" value="2"/>
</dbReference>
<feature type="domain" description="PAS" evidence="7">
    <location>
        <begin position="143"/>
        <end position="200"/>
    </location>
</feature>
<dbReference type="Gene3D" id="3.30.450.20">
    <property type="entry name" value="PAS domain"/>
    <property type="match status" value="2"/>
</dbReference>
<protein>
    <recommendedName>
        <fullName evidence="2">histidine kinase</fullName>
        <ecNumber evidence="2">2.7.13.3</ecNumber>
    </recommendedName>
</protein>
<dbReference type="InterPro" id="IPR003661">
    <property type="entry name" value="HisK_dim/P_dom"/>
</dbReference>
<evidence type="ECO:0000256" key="2">
    <source>
        <dbReference type="ARBA" id="ARBA00012438"/>
    </source>
</evidence>
<dbReference type="SUPFAM" id="SSF55874">
    <property type="entry name" value="ATPase domain of HSP90 chaperone/DNA topoisomerase II/histidine kinase"/>
    <property type="match status" value="1"/>
</dbReference>
<dbReference type="PANTHER" id="PTHR43547">
    <property type="entry name" value="TWO-COMPONENT HISTIDINE KINASE"/>
    <property type="match status" value="1"/>
</dbReference>
<keyword evidence="9" id="KW-0067">ATP-binding</keyword>
<dbReference type="Pfam" id="PF00512">
    <property type="entry name" value="HisKA"/>
    <property type="match status" value="1"/>
</dbReference>
<organism evidence="9 10">
    <name type="scientific">Luteolibacter arcticus</name>
    <dbReference type="NCBI Taxonomy" id="1581411"/>
    <lineage>
        <taxon>Bacteria</taxon>
        <taxon>Pseudomonadati</taxon>
        <taxon>Verrucomicrobiota</taxon>
        <taxon>Verrucomicrobiia</taxon>
        <taxon>Verrucomicrobiales</taxon>
        <taxon>Verrucomicrobiaceae</taxon>
        <taxon>Luteolibacter</taxon>
    </lineage>
</organism>
<dbReference type="CDD" id="cd17580">
    <property type="entry name" value="REC_2_DhkD-like"/>
    <property type="match status" value="1"/>
</dbReference>
<dbReference type="SUPFAM" id="SSF55785">
    <property type="entry name" value="PYP-like sensor domain (PAS domain)"/>
    <property type="match status" value="2"/>
</dbReference>
<accession>A0ABT3GIN6</accession>
<feature type="modified residue" description="4-aspartylphosphate" evidence="4">
    <location>
        <position position="564"/>
    </location>
</feature>
<comment type="catalytic activity">
    <reaction evidence="1">
        <text>ATP + protein L-histidine = ADP + protein N-phospho-L-histidine.</text>
        <dbReference type="EC" id="2.7.13.3"/>
    </reaction>
</comment>
<dbReference type="InterPro" id="IPR001789">
    <property type="entry name" value="Sig_transdc_resp-reg_receiver"/>
</dbReference>
<dbReference type="NCBIfam" id="TIGR00229">
    <property type="entry name" value="sensory_box"/>
    <property type="match status" value="1"/>
</dbReference>
<dbReference type="SMART" id="SM00388">
    <property type="entry name" value="HisKA"/>
    <property type="match status" value="1"/>
</dbReference>
<dbReference type="SMART" id="SM00448">
    <property type="entry name" value="REC"/>
    <property type="match status" value="1"/>
</dbReference>
<dbReference type="EC" id="2.7.13.3" evidence="2"/>
<dbReference type="SUPFAM" id="SSF47384">
    <property type="entry name" value="Homodimeric domain of signal transducing histidine kinase"/>
    <property type="match status" value="1"/>
</dbReference>
<dbReference type="EMBL" id="JAPDDT010000004">
    <property type="protein sequence ID" value="MCW1923393.1"/>
    <property type="molecule type" value="Genomic_DNA"/>
</dbReference>
<gene>
    <name evidence="9" type="ORF">OKA05_12580</name>
</gene>
<dbReference type="Pfam" id="PF00072">
    <property type="entry name" value="Response_reg"/>
    <property type="match status" value="1"/>
</dbReference>
<evidence type="ECO:0000256" key="1">
    <source>
        <dbReference type="ARBA" id="ARBA00000085"/>
    </source>
</evidence>
<name>A0ABT3GIN6_9BACT</name>
<dbReference type="InterPro" id="IPR005467">
    <property type="entry name" value="His_kinase_dom"/>
</dbReference>
<comment type="caution">
    <text evidence="9">The sequence shown here is derived from an EMBL/GenBank/DDBJ whole genome shotgun (WGS) entry which is preliminary data.</text>
</comment>
<dbReference type="PROSITE" id="PS50112">
    <property type="entry name" value="PAS"/>
    <property type="match status" value="1"/>
</dbReference>
<dbReference type="PROSITE" id="PS50109">
    <property type="entry name" value="HIS_KIN"/>
    <property type="match status" value="1"/>
</dbReference>
<dbReference type="InterPro" id="IPR011006">
    <property type="entry name" value="CheY-like_superfamily"/>
</dbReference>
<dbReference type="InterPro" id="IPR004358">
    <property type="entry name" value="Sig_transdc_His_kin-like_C"/>
</dbReference>
<evidence type="ECO:0000313" key="10">
    <source>
        <dbReference type="Proteomes" id="UP001320876"/>
    </source>
</evidence>
<proteinExistence type="predicted"/>
<dbReference type="PRINTS" id="PR00344">
    <property type="entry name" value="BCTRLSENSOR"/>
</dbReference>
<dbReference type="Gene3D" id="1.10.287.130">
    <property type="match status" value="1"/>
</dbReference>
<feature type="domain" description="Response regulatory" evidence="6">
    <location>
        <begin position="515"/>
        <end position="629"/>
    </location>
</feature>
<evidence type="ECO:0000259" key="8">
    <source>
        <dbReference type="PROSITE" id="PS50113"/>
    </source>
</evidence>
<feature type="domain" description="Histidine kinase" evidence="5">
    <location>
        <begin position="279"/>
        <end position="493"/>
    </location>
</feature>
<dbReference type="Proteomes" id="UP001320876">
    <property type="component" value="Unassembled WGS sequence"/>
</dbReference>
<dbReference type="SUPFAM" id="SSF52172">
    <property type="entry name" value="CheY-like"/>
    <property type="match status" value="1"/>
</dbReference>
<dbReference type="PROSITE" id="PS50113">
    <property type="entry name" value="PAC"/>
    <property type="match status" value="1"/>
</dbReference>
<dbReference type="InterPro" id="IPR000700">
    <property type="entry name" value="PAS-assoc_C"/>
</dbReference>
<evidence type="ECO:0000259" key="6">
    <source>
        <dbReference type="PROSITE" id="PS50110"/>
    </source>
</evidence>